<evidence type="ECO:0000313" key="1">
    <source>
        <dbReference type="EMBL" id="MEW9922573.1"/>
    </source>
</evidence>
<reference evidence="1 2" key="1">
    <citation type="submission" date="2024-07" db="EMBL/GenBank/DDBJ databases">
        <title>Marimonas sp.nov., isolated from tidal-flat sediment.</title>
        <authorList>
            <person name="Jayan J.N."/>
            <person name="Lee S.S."/>
        </authorList>
    </citation>
    <scope>NUCLEOTIDE SEQUENCE [LARGE SCALE GENOMIC DNA]</scope>
    <source>
        <strain evidence="1 2">MJW-29</strain>
    </source>
</reference>
<accession>A0ABV3RX15</accession>
<sequence length="30" mass="3162">MAAPTLIGLSGSLRDDATNSTLLREAARLF</sequence>
<keyword evidence="2" id="KW-1185">Reference proteome</keyword>
<feature type="non-terminal residue" evidence="1">
    <location>
        <position position="30"/>
    </location>
</feature>
<evidence type="ECO:0000313" key="2">
    <source>
        <dbReference type="Proteomes" id="UP001556098"/>
    </source>
</evidence>
<dbReference type="EMBL" id="JBFNXX010000161">
    <property type="protein sequence ID" value="MEW9922573.1"/>
    <property type="molecule type" value="Genomic_DNA"/>
</dbReference>
<dbReference type="Proteomes" id="UP001556098">
    <property type="component" value="Unassembled WGS sequence"/>
</dbReference>
<protein>
    <submittedName>
        <fullName evidence="1">NADPH-dependent FMN reductase</fullName>
    </submittedName>
</protein>
<gene>
    <name evidence="1" type="ORF">AB2B41_23530</name>
</gene>
<name>A0ABV3RX15_9RHOB</name>
<comment type="caution">
    <text evidence="1">The sequence shown here is derived from an EMBL/GenBank/DDBJ whole genome shotgun (WGS) entry which is preliminary data.</text>
</comment>
<proteinExistence type="predicted"/>
<organism evidence="1 2">
    <name type="scientific">Sulfitobacter sediminis</name>
    <dbReference type="NCBI Taxonomy" id="3234186"/>
    <lineage>
        <taxon>Bacteria</taxon>
        <taxon>Pseudomonadati</taxon>
        <taxon>Pseudomonadota</taxon>
        <taxon>Alphaproteobacteria</taxon>
        <taxon>Rhodobacterales</taxon>
        <taxon>Roseobacteraceae</taxon>
        <taxon>Sulfitobacter</taxon>
    </lineage>
</organism>